<evidence type="ECO:0000256" key="1">
    <source>
        <dbReference type="SAM" id="Coils"/>
    </source>
</evidence>
<dbReference type="InterPro" id="IPR003458">
    <property type="entry name" value="Phage_T4_Gp38_tail_assem"/>
</dbReference>
<dbReference type="eggNOG" id="COG2110">
    <property type="taxonomic scope" value="Bacteria"/>
</dbReference>
<dbReference type="RefSeq" id="WP_015855462.1">
    <property type="nucleotide sequence ID" value="NC_012880.1"/>
</dbReference>
<dbReference type="HOGENOM" id="CLU_094206_3_0_6"/>
<dbReference type="Proteomes" id="UP000002734">
    <property type="component" value="Chromosome"/>
</dbReference>
<dbReference type="InterPro" id="IPR051220">
    <property type="entry name" value="TFA_Chaperone"/>
</dbReference>
<dbReference type="PANTHER" id="PTHR34413">
    <property type="entry name" value="PROPHAGE TAIL FIBER ASSEMBLY PROTEIN HOMOLOG TFAE-RELATED-RELATED"/>
    <property type="match status" value="1"/>
</dbReference>
<keyword evidence="1" id="KW-0175">Coiled coil</keyword>
<dbReference type="STRING" id="579405.Dd703_3817"/>
<dbReference type="KEGG" id="dda:Dd703_3817"/>
<evidence type="ECO:0000313" key="2">
    <source>
        <dbReference type="EMBL" id="ACS87570.1"/>
    </source>
</evidence>
<gene>
    <name evidence="2" type="ordered locus">Dd703_3817</name>
</gene>
<protein>
    <submittedName>
        <fullName evidence="2">Tail assembly chaperone gp38</fullName>
    </submittedName>
</protein>
<proteinExistence type="predicted"/>
<evidence type="ECO:0000313" key="3">
    <source>
        <dbReference type="Proteomes" id="UP000002734"/>
    </source>
</evidence>
<dbReference type="PANTHER" id="PTHR34413:SF2">
    <property type="entry name" value="PROPHAGE TAIL FIBER ASSEMBLY PROTEIN HOMOLOG TFAE-RELATED"/>
    <property type="match status" value="1"/>
</dbReference>
<feature type="coiled-coil region" evidence="1">
    <location>
        <begin position="138"/>
        <end position="165"/>
    </location>
</feature>
<dbReference type="AlphaFoldDB" id="C6C5D3"/>
<organism evidence="2 3">
    <name type="scientific">Musicola paradisiaca (strain Ech703)</name>
    <name type="common">Dickeya paradisiaca</name>
    <name type="synonym">Dickeya dadantii</name>
    <dbReference type="NCBI Taxonomy" id="579405"/>
    <lineage>
        <taxon>Bacteria</taxon>
        <taxon>Pseudomonadati</taxon>
        <taxon>Pseudomonadota</taxon>
        <taxon>Gammaproteobacteria</taxon>
        <taxon>Enterobacterales</taxon>
        <taxon>Pectobacteriaceae</taxon>
        <taxon>Musicola</taxon>
    </lineage>
</organism>
<reference evidence="2" key="1">
    <citation type="submission" date="2009-06" db="EMBL/GenBank/DDBJ databases">
        <title>Complete sequence of Dickeya dadantii Ech703.</title>
        <authorList>
            <consortium name="US DOE Joint Genome Institute"/>
            <person name="Lucas S."/>
            <person name="Copeland A."/>
            <person name="Lapidus A."/>
            <person name="Glavina del Rio T."/>
            <person name="Dalin E."/>
            <person name="Tice H."/>
            <person name="Bruce D."/>
            <person name="Goodwin L."/>
            <person name="Pitluck S."/>
            <person name="Chertkov O."/>
            <person name="Brettin T."/>
            <person name="Detter J.C."/>
            <person name="Han C."/>
            <person name="Larimer F."/>
            <person name="Land M."/>
            <person name="Hauser L."/>
            <person name="Kyrpides N."/>
            <person name="Mikhailova N."/>
            <person name="Balakrishnan V."/>
            <person name="Glasner J."/>
            <person name="Perna N.T."/>
        </authorList>
    </citation>
    <scope>NUCLEOTIDE SEQUENCE [LARGE SCALE GENOMIC DNA]</scope>
    <source>
        <strain evidence="2">Ech703</strain>
    </source>
</reference>
<name>C6C5D3_MUSP7</name>
<accession>C6C5D3</accession>
<sequence length="208" mass="22850">MMTKKYAITAQAAELGANGLTTVPGWLVVYFADPDTHEYLHAGYEYLMQGTGLPAGGYLDAPSLPPDGLGLRRSDDGLCWVHVPDYRGQLAYNTQTRQPLRVTQMGELPSELTVLAPTSAFDVWRDGRWVTDDAAKINAAIQAAKAEQEKRRRSANDRLNELTYAINLGIATPEEASALSSWQAYLVLLSRVDFGHAPDIVWPTEPGM</sequence>
<keyword evidence="3" id="KW-1185">Reference proteome</keyword>
<dbReference type="Pfam" id="PF02413">
    <property type="entry name" value="Caudo_TAP"/>
    <property type="match status" value="1"/>
</dbReference>
<dbReference type="EMBL" id="CP001654">
    <property type="protein sequence ID" value="ACS87570.1"/>
    <property type="molecule type" value="Genomic_DNA"/>
</dbReference>